<keyword evidence="3" id="KW-0406">Ion transport</keyword>
<evidence type="ECO:0000256" key="3">
    <source>
        <dbReference type="ARBA" id="ARBA00023065"/>
    </source>
</evidence>
<dbReference type="Proteomes" id="UP001549162">
    <property type="component" value="Unassembled WGS sequence"/>
</dbReference>
<sequence>MAGLDNILAKIKDDAEKQADVIVKEAEAKRENIIASGKDKGRKAVYQILRTTREDRNNILMRASSQAKLKARDMIITAKQSKIDEVLNKVLHELDNLSEEEFINYVKNNLKEINLSEKDVIDVPKKYREAIKTANLGVTVSDKDVQNGFKLHKDNVLYNGDFESILESSREDLEKDLAEELFDN</sequence>
<comment type="caution">
    <text evidence="4">The sequence shown here is derived from an EMBL/GenBank/DDBJ whole genome shotgun (WGS) entry which is preliminary data.</text>
</comment>
<evidence type="ECO:0000313" key="5">
    <source>
        <dbReference type="Proteomes" id="UP001549162"/>
    </source>
</evidence>
<name>A0ABV2JB79_9FIRM</name>
<dbReference type="RefSeq" id="WP_354369076.1">
    <property type="nucleotide sequence ID" value="NZ_JBEPMA010000014.1"/>
</dbReference>
<evidence type="ECO:0000313" key="4">
    <source>
        <dbReference type="EMBL" id="MET3618073.1"/>
    </source>
</evidence>
<keyword evidence="5" id="KW-1185">Reference proteome</keyword>
<dbReference type="Pfam" id="PF01991">
    <property type="entry name" value="vATP-synt_E"/>
    <property type="match status" value="1"/>
</dbReference>
<dbReference type="Gene3D" id="1.20.5.620">
    <property type="entry name" value="F1F0 ATP synthase subunit B, membrane domain"/>
    <property type="match status" value="1"/>
</dbReference>
<dbReference type="InterPro" id="IPR002842">
    <property type="entry name" value="ATPase_V1_Esu"/>
</dbReference>
<dbReference type="EMBL" id="JBEPMA010000014">
    <property type="protein sequence ID" value="MET3618073.1"/>
    <property type="molecule type" value="Genomic_DNA"/>
</dbReference>
<organism evidence="4 5">
    <name type="scientific">Peptoniphilus olsenii</name>
    <dbReference type="NCBI Taxonomy" id="411570"/>
    <lineage>
        <taxon>Bacteria</taxon>
        <taxon>Bacillati</taxon>
        <taxon>Bacillota</taxon>
        <taxon>Tissierellia</taxon>
        <taxon>Tissierellales</taxon>
        <taxon>Peptoniphilaceae</taxon>
        <taxon>Peptoniphilus</taxon>
    </lineage>
</organism>
<accession>A0ABV2JB79</accession>
<reference evidence="4 5" key="1">
    <citation type="submission" date="2024-06" db="EMBL/GenBank/DDBJ databases">
        <title>Genomic Encyclopedia of Type Strains, Phase IV (KMG-IV): sequencing the most valuable type-strain genomes for metagenomic binning, comparative biology and taxonomic classification.</title>
        <authorList>
            <person name="Goeker M."/>
        </authorList>
    </citation>
    <scope>NUCLEOTIDE SEQUENCE [LARGE SCALE GENOMIC DNA]</scope>
    <source>
        <strain evidence="4 5">DSM 21460</strain>
    </source>
</reference>
<dbReference type="SUPFAM" id="SSF160527">
    <property type="entry name" value="V-type ATPase subunit E-like"/>
    <property type="match status" value="1"/>
</dbReference>
<proteinExistence type="inferred from homology"/>
<gene>
    <name evidence="4" type="ORF">ABID14_001708</name>
</gene>
<keyword evidence="2" id="KW-0813">Transport</keyword>
<comment type="similarity">
    <text evidence="1">Belongs to the V-ATPase E subunit family.</text>
</comment>
<evidence type="ECO:0000256" key="2">
    <source>
        <dbReference type="ARBA" id="ARBA00022448"/>
    </source>
</evidence>
<protein>
    <submittedName>
        <fullName evidence="4">V/A-type H+-transporting ATPase subunit E</fullName>
    </submittedName>
</protein>
<evidence type="ECO:0000256" key="1">
    <source>
        <dbReference type="ARBA" id="ARBA00005901"/>
    </source>
</evidence>